<organism evidence="4 5">
    <name type="scientific">Wenjunlia tyrosinilytica</name>
    <dbReference type="NCBI Taxonomy" id="1544741"/>
    <lineage>
        <taxon>Bacteria</taxon>
        <taxon>Bacillati</taxon>
        <taxon>Actinomycetota</taxon>
        <taxon>Actinomycetes</taxon>
        <taxon>Kitasatosporales</taxon>
        <taxon>Streptomycetaceae</taxon>
        <taxon>Wenjunlia</taxon>
    </lineage>
</organism>
<reference evidence="4" key="2">
    <citation type="submission" date="2020-09" db="EMBL/GenBank/DDBJ databases">
        <authorList>
            <person name="Sun Q."/>
            <person name="Zhou Y."/>
        </authorList>
    </citation>
    <scope>NUCLEOTIDE SEQUENCE</scope>
    <source>
        <strain evidence="4">CGMCC 4.7201</strain>
    </source>
</reference>
<feature type="region of interest" description="Disordered" evidence="3">
    <location>
        <begin position="1"/>
        <end position="28"/>
    </location>
</feature>
<proteinExistence type="inferred from homology"/>
<dbReference type="GO" id="GO:0030261">
    <property type="term" value="P:chromosome condensation"/>
    <property type="evidence" value="ECO:0007669"/>
    <property type="project" value="InterPro"/>
</dbReference>
<dbReference type="EMBL" id="BMMS01000017">
    <property type="protein sequence ID" value="GGO91874.1"/>
    <property type="molecule type" value="Genomic_DNA"/>
</dbReference>
<dbReference type="AlphaFoldDB" id="A0A917ZSV7"/>
<comment type="similarity">
    <text evidence="2">Belongs to the histone H1/H5 family. HCT subfamily.</text>
</comment>
<evidence type="ECO:0000313" key="5">
    <source>
        <dbReference type="Proteomes" id="UP000641932"/>
    </source>
</evidence>
<feature type="compositionally biased region" description="Basic residues" evidence="3">
    <location>
        <begin position="179"/>
        <end position="190"/>
    </location>
</feature>
<evidence type="ECO:0000256" key="1">
    <source>
        <dbReference type="ARBA" id="ARBA00002344"/>
    </source>
</evidence>
<comment type="caution">
    <text evidence="4">The sequence shown here is derived from an EMBL/GenBank/DDBJ whole genome shotgun (WGS) entry which is preliminary data.</text>
</comment>
<evidence type="ECO:0000256" key="2">
    <source>
        <dbReference type="ARBA" id="ARBA00008424"/>
    </source>
</evidence>
<evidence type="ECO:0000313" key="4">
    <source>
        <dbReference type="EMBL" id="GGO91874.1"/>
    </source>
</evidence>
<feature type="compositionally biased region" description="Basic residues" evidence="3">
    <location>
        <begin position="199"/>
        <end position="210"/>
    </location>
</feature>
<feature type="compositionally biased region" description="Basic residues" evidence="3">
    <location>
        <begin position="129"/>
        <end position="140"/>
    </location>
</feature>
<dbReference type="Proteomes" id="UP000641932">
    <property type="component" value="Unassembled WGS sequence"/>
</dbReference>
<gene>
    <name evidence="4" type="ORF">GCM10012280_40760</name>
</gene>
<feature type="compositionally biased region" description="Basic and acidic residues" evidence="3">
    <location>
        <begin position="144"/>
        <end position="158"/>
    </location>
</feature>
<comment type="function">
    <text evidence="1">Might have a role in establishing the nucleoid structure of elementary bodies.</text>
</comment>
<dbReference type="RefSeq" id="WP_189133167.1">
    <property type="nucleotide sequence ID" value="NZ_BMMS01000017.1"/>
</dbReference>
<feature type="region of interest" description="Disordered" evidence="3">
    <location>
        <begin position="110"/>
        <end position="216"/>
    </location>
</feature>
<dbReference type="GO" id="GO:0003677">
    <property type="term" value="F:DNA binding"/>
    <property type="evidence" value="ECO:0007669"/>
    <property type="project" value="InterPro"/>
</dbReference>
<feature type="compositionally biased region" description="Basic residues" evidence="3">
    <location>
        <begin position="159"/>
        <end position="170"/>
    </location>
</feature>
<reference evidence="4" key="1">
    <citation type="journal article" date="2014" name="Int. J. Syst. Evol. Microbiol.">
        <title>Complete genome sequence of Corynebacterium casei LMG S-19264T (=DSM 44701T), isolated from a smear-ripened cheese.</title>
        <authorList>
            <consortium name="US DOE Joint Genome Institute (JGI-PGF)"/>
            <person name="Walter F."/>
            <person name="Albersmeier A."/>
            <person name="Kalinowski J."/>
            <person name="Ruckert C."/>
        </authorList>
    </citation>
    <scope>NUCLEOTIDE SEQUENCE</scope>
    <source>
        <strain evidence="4">CGMCC 4.7201</strain>
    </source>
</reference>
<protein>
    <submittedName>
        <fullName evidence="4">Uncharacterized protein</fullName>
    </submittedName>
</protein>
<evidence type="ECO:0000256" key="3">
    <source>
        <dbReference type="SAM" id="MobiDB-lite"/>
    </source>
</evidence>
<sequence>MNSGGEAESPLRTGLNETPGRIANPIPPEKGVAYAEGLLSRVERRLGSREAAEDAFVAVIGAIAESEITPTNFADLFVAPLQGDELAHEISYSDFNDLFAPSQGAQADEVTAKKTYAKKTPAKAAESKSKKKAAAKKAAARKAAVKEASAKKMSDKKAAAKKAAAKKPTAKKSSDRKAAAKKAAAKKSSAKKSSDRKAAAKKAAAKKSSAKKSSSG</sequence>
<name>A0A917ZSV7_9ACTN</name>
<dbReference type="InterPro" id="IPR009970">
    <property type="entry name" value="HC2"/>
</dbReference>
<keyword evidence="5" id="KW-1185">Reference proteome</keyword>
<dbReference type="Pfam" id="PF07382">
    <property type="entry name" value="HC2"/>
    <property type="match status" value="1"/>
</dbReference>
<accession>A0A917ZSV7</accession>
<dbReference type="GO" id="GO:0030527">
    <property type="term" value="F:structural constituent of chromatin"/>
    <property type="evidence" value="ECO:0007669"/>
    <property type="project" value="InterPro"/>
</dbReference>